<dbReference type="Proteomes" id="UP000254925">
    <property type="component" value="Unassembled WGS sequence"/>
</dbReference>
<dbReference type="GO" id="GO:0044877">
    <property type="term" value="F:protein-containing complex binding"/>
    <property type="evidence" value="ECO:0007669"/>
    <property type="project" value="InterPro"/>
</dbReference>
<proteinExistence type="predicted"/>
<dbReference type="AlphaFoldDB" id="A0A370HMS3"/>
<keyword evidence="7" id="KW-0143">Chaperone</keyword>
<evidence type="ECO:0000256" key="1">
    <source>
        <dbReference type="ARBA" id="ARBA00004167"/>
    </source>
</evidence>
<comment type="subcellular location">
    <subcellularLocation>
        <location evidence="2">Cell membrane</location>
    </subcellularLocation>
    <subcellularLocation>
        <location evidence="1">Membrane</location>
        <topology evidence="1">Single-pass membrane protein</topology>
    </subcellularLocation>
</comment>
<protein>
    <recommendedName>
        <fullName evidence="9">Ancillary SecYEG translocon subunit/Cell division coordinator CpoB TPR domain-containing protein</fullName>
    </recommendedName>
</protein>
<accession>A0A370HMS3</accession>
<dbReference type="PANTHER" id="PTHR38035">
    <property type="entry name" value="UPF0070 PROTEIN YFGM"/>
    <property type="match status" value="1"/>
</dbReference>
<feature type="transmembrane region" description="Helical" evidence="8">
    <location>
        <begin position="27"/>
        <end position="48"/>
    </location>
</feature>
<gene>
    <name evidence="10" type="ORF">DES45_103132</name>
</gene>
<dbReference type="InterPro" id="IPR018704">
    <property type="entry name" value="SecYEG/CpoB_TPR"/>
</dbReference>
<feature type="domain" description="Ancillary SecYEG translocon subunit/Cell division coordinator CpoB TPR" evidence="9">
    <location>
        <begin position="23"/>
        <end position="192"/>
    </location>
</feature>
<keyword evidence="4 8" id="KW-0812">Transmembrane</keyword>
<comment type="caution">
    <text evidence="10">The sequence shown here is derived from an EMBL/GenBank/DDBJ whole genome shotgun (WGS) entry which is preliminary data.</text>
</comment>
<evidence type="ECO:0000256" key="6">
    <source>
        <dbReference type="ARBA" id="ARBA00023136"/>
    </source>
</evidence>
<evidence type="ECO:0000256" key="2">
    <source>
        <dbReference type="ARBA" id="ARBA00004236"/>
    </source>
</evidence>
<dbReference type="InterPro" id="IPR026039">
    <property type="entry name" value="YfgM"/>
</dbReference>
<organism evidence="10 11">
    <name type="scientific">Microvirga subterranea</name>
    <dbReference type="NCBI Taxonomy" id="186651"/>
    <lineage>
        <taxon>Bacteria</taxon>
        <taxon>Pseudomonadati</taxon>
        <taxon>Pseudomonadota</taxon>
        <taxon>Alphaproteobacteria</taxon>
        <taxon>Hyphomicrobiales</taxon>
        <taxon>Methylobacteriaceae</taxon>
        <taxon>Microvirga</taxon>
    </lineage>
</organism>
<dbReference type="PANTHER" id="PTHR38035:SF1">
    <property type="entry name" value="ANCILLARY SECYEG TRANSLOCON SUBUNIT"/>
    <property type="match status" value="1"/>
</dbReference>
<dbReference type="GO" id="GO:0005886">
    <property type="term" value="C:plasma membrane"/>
    <property type="evidence" value="ECO:0007669"/>
    <property type="project" value="UniProtKB-SubCell"/>
</dbReference>
<evidence type="ECO:0000313" key="11">
    <source>
        <dbReference type="Proteomes" id="UP000254925"/>
    </source>
</evidence>
<evidence type="ECO:0000256" key="5">
    <source>
        <dbReference type="ARBA" id="ARBA00022989"/>
    </source>
</evidence>
<dbReference type="RefSeq" id="WP_114769602.1">
    <property type="nucleotide sequence ID" value="NZ_QQBB01000003.1"/>
</dbReference>
<evidence type="ECO:0000256" key="7">
    <source>
        <dbReference type="ARBA" id="ARBA00023186"/>
    </source>
</evidence>
<reference evidence="10 11" key="1">
    <citation type="submission" date="2018-07" db="EMBL/GenBank/DDBJ databases">
        <title>Genomic Encyclopedia of Type Strains, Phase IV (KMG-IV): sequencing the most valuable type-strain genomes for metagenomic binning, comparative biology and taxonomic classification.</title>
        <authorList>
            <person name="Goeker M."/>
        </authorList>
    </citation>
    <scope>NUCLEOTIDE SEQUENCE [LARGE SCALE GENOMIC DNA]</scope>
    <source>
        <strain evidence="10 11">DSM 14364</strain>
    </source>
</reference>
<dbReference type="EMBL" id="QQBB01000003">
    <property type="protein sequence ID" value="RDI59876.1"/>
    <property type="molecule type" value="Genomic_DNA"/>
</dbReference>
<name>A0A370HMS3_9HYPH</name>
<dbReference type="Pfam" id="PF09976">
    <property type="entry name" value="TPR_21"/>
    <property type="match status" value="1"/>
</dbReference>
<sequence length="223" mass="24804">MAPNDEFIREVDEEYRRDQLTQIWNRYNGVIIGIAILIVAAVGGWRYWEHYQQTQSQAAAAQYEDALKLSREEKSKEAETALETLAKDGSTGYGLLARFRLAAELGRQNAENGASAYDALANDANVNPLWQDLARLRAAWLRIDSADPATLRPALERLAVPANAWRHSARELLGLSGLKAGDMDYAGRWFDQIAADRETPQSLRQRLSIYTALVAGGAVQVTQ</sequence>
<evidence type="ECO:0000256" key="4">
    <source>
        <dbReference type="ARBA" id="ARBA00022692"/>
    </source>
</evidence>
<evidence type="ECO:0000256" key="3">
    <source>
        <dbReference type="ARBA" id="ARBA00022475"/>
    </source>
</evidence>
<keyword evidence="6 8" id="KW-0472">Membrane</keyword>
<dbReference type="OrthoDB" id="7173339at2"/>
<evidence type="ECO:0000256" key="8">
    <source>
        <dbReference type="SAM" id="Phobius"/>
    </source>
</evidence>
<keyword evidence="3" id="KW-1003">Cell membrane</keyword>
<evidence type="ECO:0000313" key="10">
    <source>
        <dbReference type="EMBL" id="RDI59876.1"/>
    </source>
</evidence>
<keyword evidence="11" id="KW-1185">Reference proteome</keyword>
<keyword evidence="5 8" id="KW-1133">Transmembrane helix</keyword>
<evidence type="ECO:0000259" key="9">
    <source>
        <dbReference type="Pfam" id="PF09976"/>
    </source>
</evidence>